<sequence length="74" mass="8382">MAWIISRVNLEDTRRLAKSTLLLIPLFGVNYVVFFYLMEPADKTLKQIKIFFDLGLGSFQVGCLKDSAAILQTV</sequence>
<name>A0ABV0S273_9TELE</name>
<evidence type="ECO:0000256" key="4">
    <source>
        <dbReference type="ARBA" id="ARBA00023136"/>
    </source>
</evidence>
<dbReference type="PRINTS" id="PR00249">
    <property type="entry name" value="GPCRSECRETIN"/>
</dbReference>
<dbReference type="EMBL" id="JAHRIN010067354">
    <property type="protein sequence ID" value="MEQ2214370.1"/>
    <property type="molecule type" value="Genomic_DNA"/>
</dbReference>
<comment type="caution">
    <text evidence="6">The sequence shown here is derived from an EMBL/GenBank/DDBJ whole genome shotgun (WGS) entry which is preliminary data.</text>
</comment>
<proteinExistence type="predicted"/>
<comment type="subcellular location">
    <subcellularLocation>
        <location evidence="1">Membrane</location>
        <topology evidence="1">Multi-pass membrane protein</topology>
    </subcellularLocation>
</comment>
<evidence type="ECO:0000256" key="5">
    <source>
        <dbReference type="SAM" id="Phobius"/>
    </source>
</evidence>
<protein>
    <submittedName>
        <fullName evidence="6">Uncharacterized protein</fullName>
    </submittedName>
</protein>
<evidence type="ECO:0000256" key="2">
    <source>
        <dbReference type="ARBA" id="ARBA00022692"/>
    </source>
</evidence>
<organism evidence="6 7">
    <name type="scientific">Xenoophorus captivus</name>
    <dbReference type="NCBI Taxonomy" id="1517983"/>
    <lineage>
        <taxon>Eukaryota</taxon>
        <taxon>Metazoa</taxon>
        <taxon>Chordata</taxon>
        <taxon>Craniata</taxon>
        <taxon>Vertebrata</taxon>
        <taxon>Euteleostomi</taxon>
        <taxon>Actinopterygii</taxon>
        <taxon>Neopterygii</taxon>
        <taxon>Teleostei</taxon>
        <taxon>Neoteleostei</taxon>
        <taxon>Acanthomorphata</taxon>
        <taxon>Ovalentaria</taxon>
        <taxon>Atherinomorphae</taxon>
        <taxon>Cyprinodontiformes</taxon>
        <taxon>Goodeidae</taxon>
        <taxon>Xenoophorus</taxon>
    </lineage>
</organism>
<dbReference type="Pfam" id="PF00002">
    <property type="entry name" value="7tm_2"/>
    <property type="match status" value="1"/>
</dbReference>
<evidence type="ECO:0000256" key="3">
    <source>
        <dbReference type="ARBA" id="ARBA00022989"/>
    </source>
</evidence>
<dbReference type="PANTHER" id="PTHR45620:SF22">
    <property type="entry name" value="VASOACTIVE INTESTINAL POLYPEPTIDE RECEPTOR 2"/>
    <property type="match status" value="1"/>
</dbReference>
<evidence type="ECO:0000313" key="7">
    <source>
        <dbReference type="Proteomes" id="UP001434883"/>
    </source>
</evidence>
<keyword evidence="3 5" id="KW-1133">Transmembrane helix</keyword>
<dbReference type="Gene3D" id="1.20.1070.10">
    <property type="entry name" value="Rhodopsin 7-helix transmembrane proteins"/>
    <property type="match status" value="1"/>
</dbReference>
<gene>
    <name evidence="6" type="ORF">XENOCAPTIV_003487</name>
</gene>
<keyword evidence="4 5" id="KW-0472">Membrane</keyword>
<reference evidence="6 7" key="1">
    <citation type="submission" date="2021-06" db="EMBL/GenBank/DDBJ databases">
        <authorList>
            <person name="Palmer J.M."/>
        </authorList>
    </citation>
    <scope>NUCLEOTIDE SEQUENCE [LARGE SCALE GENOMIC DNA]</scope>
    <source>
        <strain evidence="6 7">XC_2019</strain>
        <tissue evidence="6">Muscle</tissue>
    </source>
</reference>
<dbReference type="Proteomes" id="UP001434883">
    <property type="component" value="Unassembled WGS sequence"/>
</dbReference>
<feature type="transmembrane region" description="Helical" evidence="5">
    <location>
        <begin position="20"/>
        <end position="38"/>
    </location>
</feature>
<evidence type="ECO:0000256" key="1">
    <source>
        <dbReference type="ARBA" id="ARBA00004141"/>
    </source>
</evidence>
<dbReference type="InterPro" id="IPR050332">
    <property type="entry name" value="GPCR_2"/>
</dbReference>
<accession>A0ABV0S273</accession>
<keyword evidence="2 5" id="KW-0812">Transmembrane</keyword>
<dbReference type="PANTHER" id="PTHR45620">
    <property type="entry name" value="PDF RECEPTOR-LIKE PROTEIN-RELATED"/>
    <property type="match status" value="1"/>
</dbReference>
<keyword evidence="7" id="KW-1185">Reference proteome</keyword>
<dbReference type="InterPro" id="IPR000832">
    <property type="entry name" value="GPCR_2_secretin-like"/>
</dbReference>
<evidence type="ECO:0000313" key="6">
    <source>
        <dbReference type="EMBL" id="MEQ2214370.1"/>
    </source>
</evidence>